<feature type="transmembrane region" description="Helical" evidence="9">
    <location>
        <begin position="111"/>
        <end position="130"/>
    </location>
</feature>
<keyword evidence="5" id="KW-0630">Potassium</keyword>
<dbReference type="STRING" id="1047168.A0A0F4GD25"/>
<evidence type="ECO:0000259" key="10">
    <source>
        <dbReference type="Pfam" id="PF02705"/>
    </source>
</evidence>
<sequence>MAPDPFDHESIELHARHGDIFGQYDDRFGRRSSLRARYTNAGPAPYEDIPESKDIDFRKAQKFRGWSVLSLAYQATGVAHGQISISLLYVYSSTFSHEPSAEDVKGALSLIIWSLILVVTIKYSLIILYADDEGEGGTFAVFSLLSRHCNMAWHDTLRSRPVKVQRRSSEDLRSISLCMRNWLEKSPLTRFILKTLAVFGVSLVIADGVLTPAQSVLGAIQGIAVAEPDLTSSTIIGASCVILVFLFSIQSLGIDRISCTFAPVIVLWLLFNASYGIYNLAMHDRSVLTAFSPHHAIAWFQRNDNAGFDRLGRILLAVSGVECLFAVMGAFTRLAVQLSWLCFVFPCLLLAYVGQAAYLLDEPKAWNNSFFRTAPPGMLYPSLVISILAAIVASQGIITACFQLLAQIMNAGYFPHLDLKYTSNKYYGQVYIPKANWFFMIGCIIVTVAYGNTQELAHAYSTCVILVTSITTVLVVLVAIVVWQFHPALVFAVWLPFLAFGGLSLGAALTEVPEGAWFTLILAAVLVVFFTLWRFGKEKQWECESKDQIDLRDVVVTGRYTTHQFLATKYGGYELTPMDGFGIFFDKFGGTTTPRVYIQWLLKFRAQLDVVVLMHIRSLSIPHVGSDEQFEVNRTSIKNVYRVTLRHGYNDHVVTADLARMVYEEVRRTMLLSMTRRAFSSATARETHPGTDISDSSISSWLRQIDVAYASQSLYVMGKQQMRIDPQYCVVKRLALQVFLWIRQHSRSKIEKLAIPVQDLVEIGWIGKI</sequence>
<feature type="domain" description="K+ potassium transporter C-terminal" evidence="11">
    <location>
        <begin position="580"/>
        <end position="765"/>
    </location>
</feature>
<feature type="transmembrane region" description="Helical" evidence="9">
    <location>
        <begin position="311"/>
        <end position="331"/>
    </location>
</feature>
<dbReference type="AlphaFoldDB" id="A0A0F4GD25"/>
<feature type="transmembrane region" description="Helical" evidence="9">
    <location>
        <begin position="380"/>
        <end position="406"/>
    </location>
</feature>
<keyword evidence="3" id="KW-0633">Potassium transport</keyword>
<reference evidence="12 13" key="1">
    <citation type="submission" date="2015-03" db="EMBL/GenBank/DDBJ databases">
        <title>RNA-seq based gene annotation and comparative genomics of four Zymoseptoria species reveal species-specific pathogenicity related genes and transposable element activity.</title>
        <authorList>
            <person name="Grandaubert J."/>
            <person name="Bhattacharyya A."/>
            <person name="Stukenbrock E.H."/>
        </authorList>
    </citation>
    <scope>NUCLEOTIDE SEQUENCE [LARGE SCALE GENOMIC DNA]</scope>
    <source>
        <strain evidence="12 13">Zb18110</strain>
    </source>
</reference>
<dbReference type="Proteomes" id="UP000033647">
    <property type="component" value="Unassembled WGS sequence"/>
</dbReference>
<name>A0A0F4GD25_9PEZI</name>
<feature type="transmembrane region" description="Helical" evidence="9">
    <location>
        <begin position="261"/>
        <end position="278"/>
    </location>
</feature>
<gene>
    <name evidence="12" type="ORF">TI39_contig4126g00011</name>
</gene>
<dbReference type="OrthoDB" id="504708at2759"/>
<dbReference type="InterPro" id="IPR053952">
    <property type="entry name" value="K_trans_C"/>
</dbReference>
<keyword evidence="7" id="KW-0406">Ion transport</keyword>
<dbReference type="PANTHER" id="PTHR30540">
    <property type="entry name" value="OSMOTIC STRESS POTASSIUM TRANSPORTER"/>
    <property type="match status" value="1"/>
</dbReference>
<comment type="caution">
    <text evidence="12">The sequence shown here is derived from an EMBL/GenBank/DDBJ whole genome shotgun (WGS) entry which is preliminary data.</text>
</comment>
<dbReference type="PANTHER" id="PTHR30540:SF83">
    <property type="entry name" value="K+ POTASSIUM TRANSPORTER"/>
    <property type="match status" value="1"/>
</dbReference>
<feature type="transmembrane region" description="Helical" evidence="9">
    <location>
        <begin position="68"/>
        <end position="91"/>
    </location>
</feature>
<protein>
    <submittedName>
        <fullName evidence="12">Potassium uptake protein</fullName>
    </submittedName>
</protein>
<keyword evidence="2" id="KW-0813">Transport</keyword>
<evidence type="ECO:0000259" key="11">
    <source>
        <dbReference type="Pfam" id="PF22776"/>
    </source>
</evidence>
<feature type="transmembrane region" description="Helical" evidence="9">
    <location>
        <begin position="489"/>
        <end position="509"/>
    </location>
</feature>
<keyword evidence="13" id="KW-1185">Reference proteome</keyword>
<feature type="transmembrane region" description="Helical" evidence="9">
    <location>
        <begin position="515"/>
        <end position="536"/>
    </location>
</feature>
<comment type="subcellular location">
    <subcellularLocation>
        <location evidence="1">Membrane</location>
        <topology evidence="1">Multi-pass membrane protein</topology>
    </subcellularLocation>
</comment>
<evidence type="ECO:0000256" key="2">
    <source>
        <dbReference type="ARBA" id="ARBA00022448"/>
    </source>
</evidence>
<dbReference type="Pfam" id="PF22776">
    <property type="entry name" value="K_trans_C"/>
    <property type="match status" value="1"/>
</dbReference>
<organism evidence="12 13">
    <name type="scientific">Zymoseptoria brevis</name>
    <dbReference type="NCBI Taxonomy" id="1047168"/>
    <lineage>
        <taxon>Eukaryota</taxon>
        <taxon>Fungi</taxon>
        <taxon>Dikarya</taxon>
        <taxon>Ascomycota</taxon>
        <taxon>Pezizomycotina</taxon>
        <taxon>Dothideomycetes</taxon>
        <taxon>Dothideomycetidae</taxon>
        <taxon>Mycosphaerellales</taxon>
        <taxon>Mycosphaerellaceae</taxon>
        <taxon>Zymoseptoria</taxon>
    </lineage>
</organism>
<evidence type="ECO:0000256" key="5">
    <source>
        <dbReference type="ARBA" id="ARBA00022958"/>
    </source>
</evidence>
<evidence type="ECO:0000256" key="7">
    <source>
        <dbReference type="ARBA" id="ARBA00023065"/>
    </source>
</evidence>
<dbReference type="GO" id="GO:0015079">
    <property type="term" value="F:potassium ion transmembrane transporter activity"/>
    <property type="evidence" value="ECO:0007669"/>
    <property type="project" value="InterPro"/>
</dbReference>
<evidence type="ECO:0000313" key="12">
    <source>
        <dbReference type="EMBL" id="KJX95244.1"/>
    </source>
</evidence>
<feature type="transmembrane region" description="Helical" evidence="9">
    <location>
        <begin position="191"/>
        <end position="210"/>
    </location>
</feature>
<dbReference type="InterPro" id="IPR053951">
    <property type="entry name" value="K_trans_N"/>
</dbReference>
<feature type="domain" description="K+ potassium transporter integral membrane" evidence="10">
    <location>
        <begin position="71"/>
        <end position="554"/>
    </location>
</feature>
<feature type="transmembrane region" description="Helical" evidence="9">
    <location>
        <begin position="459"/>
        <end position="482"/>
    </location>
</feature>
<feature type="transmembrane region" description="Helical" evidence="9">
    <location>
        <begin position="435"/>
        <end position="453"/>
    </location>
</feature>
<dbReference type="GO" id="GO:0016020">
    <property type="term" value="C:membrane"/>
    <property type="evidence" value="ECO:0007669"/>
    <property type="project" value="UniProtKB-SubCell"/>
</dbReference>
<dbReference type="InterPro" id="IPR003855">
    <property type="entry name" value="K+_transporter"/>
</dbReference>
<evidence type="ECO:0000256" key="6">
    <source>
        <dbReference type="ARBA" id="ARBA00022989"/>
    </source>
</evidence>
<proteinExistence type="predicted"/>
<keyword evidence="6 9" id="KW-1133">Transmembrane helix</keyword>
<evidence type="ECO:0000256" key="8">
    <source>
        <dbReference type="ARBA" id="ARBA00023136"/>
    </source>
</evidence>
<evidence type="ECO:0000313" key="13">
    <source>
        <dbReference type="Proteomes" id="UP000033647"/>
    </source>
</evidence>
<dbReference type="NCBIfam" id="TIGR00794">
    <property type="entry name" value="kup"/>
    <property type="match status" value="1"/>
</dbReference>
<feature type="transmembrane region" description="Helical" evidence="9">
    <location>
        <begin position="338"/>
        <end position="360"/>
    </location>
</feature>
<evidence type="ECO:0000256" key="4">
    <source>
        <dbReference type="ARBA" id="ARBA00022692"/>
    </source>
</evidence>
<evidence type="ECO:0000256" key="1">
    <source>
        <dbReference type="ARBA" id="ARBA00004141"/>
    </source>
</evidence>
<dbReference type="EMBL" id="LAFY01004086">
    <property type="protein sequence ID" value="KJX95244.1"/>
    <property type="molecule type" value="Genomic_DNA"/>
</dbReference>
<accession>A0A0F4GD25</accession>
<dbReference type="Pfam" id="PF02705">
    <property type="entry name" value="K_trans"/>
    <property type="match status" value="1"/>
</dbReference>
<keyword evidence="8 9" id="KW-0472">Membrane</keyword>
<evidence type="ECO:0000256" key="9">
    <source>
        <dbReference type="SAM" id="Phobius"/>
    </source>
</evidence>
<evidence type="ECO:0000256" key="3">
    <source>
        <dbReference type="ARBA" id="ARBA00022538"/>
    </source>
</evidence>
<feature type="transmembrane region" description="Helical" evidence="9">
    <location>
        <begin position="230"/>
        <end position="249"/>
    </location>
</feature>
<keyword evidence="4 9" id="KW-0812">Transmembrane</keyword>